<sequence>MIPTGTKFIGILGTESTENPGGMIVEIFREQDNNSGALCISHHSQEMPIPSHIQLTASSKSPPRKFSG</sequence>
<reference evidence="1 2" key="1">
    <citation type="submission" date="2024-11" db="EMBL/GenBank/DDBJ databases">
        <title>A near-complete genome assembly of Cinchona calisaya.</title>
        <authorList>
            <person name="Lian D.C."/>
            <person name="Zhao X.W."/>
            <person name="Wei L."/>
        </authorList>
    </citation>
    <scope>NUCLEOTIDE SEQUENCE [LARGE SCALE GENOMIC DNA]</scope>
    <source>
        <tissue evidence="1">Nenye</tissue>
    </source>
</reference>
<keyword evidence="2" id="KW-1185">Reference proteome</keyword>
<comment type="caution">
    <text evidence="1">The sequence shown here is derived from an EMBL/GenBank/DDBJ whole genome shotgun (WGS) entry which is preliminary data.</text>
</comment>
<evidence type="ECO:0000313" key="1">
    <source>
        <dbReference type="EMBL" id="KAL3528349.1"/>
    </source>
</evidence>
<dbReference type="EMBL" id="JBJUIK010000004">
    <property type="protein sequence ID" value="KAL3528349.1"/>
    <property type="molecule type" value="Genomic_DNA"/>
</dbReference>
<proteinExistence type="predicted"/>
<dbReference type="AlphaFoldDB" id="A0ABD3AAV3"/>
<accession>A0ABD3AAV3</accession>
<protein>
    <submittedName>
        <fullName evidence="1">Uncharacterized protein</fullName>
    </submittedName>
</protein>
<dbReference type="Proteomes" id="UP001630127">
    <property type="component" value="Unassembled WGS sequence"/>
</dbReference>
<gene>
    <name evidence="1" type="ORF">ACH5RR_007671</name>
</gene>
<evidence type="ECO:0000313" key="2">
    <source>
        <dbReference type="Proteomes" id="UP001630127"/>
    </source>
</evidence>
<organism evidence="1 2">
    <name type="scientific">Cinchona calisaya</name>
    <dbReference type="NCBI Taxonomy" id="153742"/>
    <lineage>
        <taxon>Eukaryota</taxon>
        <taxon>Viridiplantae</taxon>
        <taxon>Streptophyta</taxon>
        <taxon>Embryophyta</taxon>
        <taxon>Tracheophyta</taxon>
        <taxon>Spermatophyta</taxon>
        <taxon>Magnoliopsida</taxon>
        <taxon>eudicotyledons</taxon>
        <taxon>Gunneridae</taxon>
        <taxon>Pentapetalae</taxon>
        <taxon>asterids</taxon>
        <taxon>lamiids</taxon>
        <taxon>Gentianales</taxon>
        <taxon>Rubiaceae</taxon>
        <taxon>Cinchonoideae</taxon>
        <taxon>Cinchoneae</taxon>
        <taxon>Cinchona</taxon>
    </lineage>
</organism>
<name>A0ABD3AAV3_9GENT</name>